<dbReference type="SMART" id="SM01328">
    <property type="entry name" value="zf-3CxxC"/>
    <property type="match status" value="1"/>
</dbReference>
<accession>A0A8S4PMZ6</accession>
<evidence type="ECO:0000256" key="3">
    <source>
        <dbReference type="ARBA" id="ARBA00022833"/>
    </source>
</evidence>
<dbReference type="Proteomes" id="UP000749559">
    <property type="component" value="Unassembled WGS sequence"/>
</dbReference>
<name>A0A8S4PMZ6_OWEFU</name>
<keyword evidence="6" id="KW-1185">Reference proteome</keyword>
<feature type="non-terminal residue" evidence="5">
    <location>
        <position position="1"/>
    </location>
</feature>
<dbReference type="AlphaFoldDB" id="A0A8S4PMZ6"/>
<dbReference type="OrthoDB" id="10038672at2759"/>
<keyword evidence="1" id="KW-0479">Metal-binding</keyword>
<feature type="domain" description="3CxxC-type" evidence="4">
    <location>
        <begin position="11"/>
        <end position="79"/>
    </location>
</feature>
<dbReference type="Pfam" id="PF17180">
    <property type="entry name" value="Zn_ribbon_3CxxC_2"/>
    <property type="match status" value="1"/>
</dbReference>
<dbReference type="InterPro" id="IPR033446">
    <property type="entry name" value="ZCCHC24_Znf-3CxxC"/>
</dbReference>
<gene>
    <name evidence="5" type="ORF">OFUS_LOCUS19260</name>
</gene>
<organism evidence="5 6">
    <name type="scientific">Owenia fusiformis</name>
    <name type="common">Polychaete worm</name>
    <dbReference type="NCBI Taxonomy" id="6347"/>
    <lineage>
        <taxon>Eukaryota</taxon>
        <taxon>Metazoa</taxon>
        <taxon>Spiralia</taxon>
        <taxon>Lophotrochozoa</taxon>
        <taxon>Annelida</taxon>
        <taxon>Polychaeta</taxon>
        <taxon>Sedentaria</taxon>
        <taxon>Canalipalpata</taxon>
        <taxon>Sabellida</taxon>
        <taxon>Oweniida</taxon>
        <taxon>Oweniidae</taxon>
        <taxon>Owenia</taxon>
    </lineage>
</organism>
<dbReference type="InterPro" id="IPR027377">
    <property type="entry name" value="ZAR1/RTP1-5-like_Znf-3CxxC"/>
</dbReference>
<evidence type="ECO:0000259" key="4">
    <source>
        <dbReference type="SMART" id="SM01328"/>
    </source>
</evidence>
<evidence type="ECO:0000256" key="2">
    <source>
        <dbReference type="ARBA" id="ARBA00022771"/>
    </source>
</evidence>
<keyword evidence="2" id="KW-0863">Zinc-finger</keyword>
<protein>
    <recommendedName>
        <fullName evidence="4">3CxxC-type domain-containing protein</fullName>
    </recommendedName>
</protein>
<sequence length="115" mass="13396">MYSPKLNPNKRCFGEYMCPKCNREWMSGNSWPNKGQECQTCRINVMAHKQRPLNRPDGLDKSDDSKPHLTHLCQKCKELGHNCRATKYIGSVLRITYKLDLQITHKLDLPITHKL</sequence>
<proteinExistence type="predicted"/>
<evidence type="ECO:0000313" key="6">
    <source>
        <dbReference type="Proteomes" id="UP000749559"/>
    </source>
</evidence>
<dbReference type="EMBL" id="CAIIXF020000009">
    <property type="protein sequence ID" value="CAH1794590.1"/>
    <property type="molecule type" value="Genomic_DNA"/>
</dbReference>
<dbReference type="Pfam" id="PF23490">
    <property type="entry name" value="ZCCHC24_C"/>
    <property type="match status" value="1"/>
</dbReference>
<keyword evidence="3" id="KW-0862">Zinc</keyword>
<evidence type="ECO:0000313" key="5">
    <source>
        <dbReference type="EMBL" id="CAH1794590.1"/>
    </source>
</evidence>
<evidence type="ECO:0000256" key="1">
    <source>
        <dbReference type="ARBA" id="ARBA00022723"/>
    </source>
</evidence>
<dbReference type="GO" id="GO:0008270">
    <property type="term" value="F:zinc ion binding"/>
    <property type="evidence" value="ECO:0007669"/>
    <property type="project" value="UniProtKB-KW"/>
</dbReference>
<comment type="caution">
    <text evidence="5">The sequence shown here is derived from an EMBL/GenBank/DDBJ whole genome shotgun (WGS) entry which is preliminary data.</text>
</comment>
<reference evidence="5" key="1">
    <citation type="submission" date="2022-03" db="EMBL/GenBank/DDBJ databases">
        <authorList>
            <person name="Martin C."/>
        </authorList>
    </citation>
    <scope>NUCLEOTIDE SEQUENCE</scope>
</reference>
<dbReference type="InterPro" id="IPR057809">
    <property type="entry name" value="ZCCHC24_C"/>
</dbReference>